<evidence type="ECO:0000313" key="2">
    <source>
        <dbReference type="Proteomes" id="UP000194860"/>
    </source>
</evidence>
<protein>
    <submittedName>
        <fullName evidence="1">Uncharacterized protein</fullName>
    </submittedName>
</protein>
<accession>A0A243AQB8</accession>
<dbReference type="EMBL" id="NFDG01000019">
    <property type="protein sequence ID" value="OTY28625.1"/>
    <property type="molecule type" value="Genomic_DNA"/>
</dbReference>
<reference evidence="1 2" key="1">
    <citation type="submission" date="2016-10" db="EMBL/GenBank/DDBJ databases">
        <title>Comparative genomics of Bacillus thuringiensis reveals a path to pathogens against multiple invertebrate hosts.</title>
        <authorList>
            <person name="Zheng J."/>
            <person name="Gao Q."/>
            <person name="Liu H."/>
            <person name="Peng D."/>
            <person name="Ruan L."/>
            <person name="Sun M."/>
        </authorList>
    </citation>
    <scope>NUCLEOTIDE SEQUENCE [LARGE SCALE GENOMIC DNA]</scope>
    <source>
        <strain evidence="1">BGSC 4BM1</strain>
    </source>
</reference>
<name>A0A243AQB8_BACTU</name>
<sequence length="66" mass="7888">MTKIQISEPPKSVQRVLRVMRGEEKLTQRQRIKPVDFHSYKAEEIFPNSPEMQKFFNKQKKITAKL</sequence>
<dbReference type="AlphaFoldDB" id="A0A243AQB8"/>
<dbReference type="RefSeq" id="WP_088030961.1">
    <property type="nucleotide sequence ID" value="NZ_NFDG01000019.1"/>
</dbReference>
<comment type="caution">
    <text evidence="1">The sequence shown here is derived from an EMBL/GenBank/DDBJ whole genome shotgun (WGS) entry which is preliminary data.</text>
</comment>
<gene>
    <name evidence="1" type="ORF">BK732_03060</name>
</gene>
<dbReference type="Proteomes" id="UP000194860">
    <property type="component" value="Unassembled WGS sequence"/>
</dbReference>
<proteinExistence type="predicted"/>
<organism evidence="1 2">
    <name type="scientific">Bacillus thuringiensis serovar navarrensis</name>
    <dbReference type="NCBI Taxonomy" id="339658"/>
    <lineage>
        <taxon>Bacteria</taxon>
        <taxon>Bacillati</taxon>
        <taxon>Bacillota</taxon>
        <taxon>Bacilli</taxon>
        <taxon>Bacillales</taxon>
        <taxon>Bacillaceae</taxon>
        <taxon>Bacillus</taxon>
        <taxon>Bacillus cereus group</taxon>
    </lineage>
</organism>
<evidence type="ECO:0000313" key="1">
    <source>
        <dbReference type="EMBL" id="OTY28625.1"/>
    </source>
</evidence>